<dbReference type="FunCoup" id="A0A1U8A9V1">
    <property type="interactions" value="2197"/>
</dbReference>
<reference evidence="4" key="1">
    <citation type="submission" date="2025-08" db="UniProtKB">
        <authorList>
            <consortium name="RefSeq"/>
        </authorList>
    </citation>
    <scope>IDENTIFICATION</scope>
</reference>
<dbReference type="InterPro" id="IPR040225">
    <property type="entry name" value="GIL1-like"/>
</dbReference>
<dbReference type="InterPro" id="IPR056813">
    <property type="entry name" value="GIL1_IRKI_C"/>
</dbReference>
<accession>A0A1U8A9V1</accession>
<dbReference type="GO" id="GO:0009639">
    <property type="term" value="P:response to red or far red light"/>
    <property type="evidence" value="ECO:0007669"/>
    <property type="project" value="InterPro"/>
</dbReference>
<dbReference type="AlphaFoldDB" id="A0A1U8A9V1"/>
<dbReference type="Pfam" id="PF04859">
    <property type="entry name" value="DUF641"/>
    <property type="match status" value="1"/>
</dbReference>
<name>A0A1U8A9V1_NELNU</name>
<sequence length="500" mass="56674">MAQMEAPPKPSPQISEMFQKFALAFKTKTLEFFAEQEDDDDDADPISLLDSTEQVITDQRVVVIKPDQLIKPTPSSQVHSQQLLQKERDRYHPNHLQILQSLTSSLFATISSFEASYLQLQTAHAPFDAEKIKAADQAAVSHLQRLSEIKQSYRNFRNNSTVAPSFPLALSHLEAQVQENQTMLRTLEMVVNRLQSDIDLKDAEVSMMKQKLGEIQNFNLRLSNSNSTSTSNLAASLSSTSSSSSSPSSTSSILMSPRVFYSVLQDTCRAMHIFTNLLIDLMKKAGWDLELAANSVQPDIDYVKRRHNRYAFLSYVCLGMFDGFHLEDFGLGGDESECNGVDLSVRRENSLRQFVEQSAGNEMELLNRNSRCDFARFCENKYQKLIHPTMESSLFRNLEKNELVLSSWRSSTAFYNLFVKMSSSLWMLHNLAFSFDPPVEIFQVERGVNFSMVYMENVTQRGALWDKTKAKVGFTVIPGFRIGRTVIQSQVYLTGIECSD</sequence>
<evidence type="ECO:0000313" key="4">
    <source>
        <dbReference type="RefSeq" id="XP_010264213.1"/>
    </source>
</evidence>
<dbReference type="Pfam" id="PF24994">
    <property type="entry name" value="GIL1_IRKI_C"/>
    <property type="match status" value="1"/>
</dbReference>
<feature type="domain" description="GIL1/IRKI C-terminal" evidence="2">
    <location>
        <begin position="441"/>
        <end position="492"/>
    </location>
</feature>
<dbReference type="OrthoDB" id="1915848at2759"/>
<evidence type="ECO:0000259" key="1">
    <source>
        <dbReference type="Pfam" id="PF04859"/>
    </source>
</evidence>
<proteinExistence type="predicted"/>
<dbReference type="GeneID" id="104602292"/>
<evidence type="ECO:0000313" key="3">
    <source>
        <dbReference type="Proteomes" id="UP000189703"/>
    </source>
</evidence>
<dbReference type="OMA" id="ESECNGV"/>
<dbReference type="InterPro" id="IPR006943">
    <property type="entry name" value="DUF641_pln"/>
</dbReference>
<dbReference type="RefSeq" id="XP_010264213.1">
    <property type="nucleotide sequence ID" value="XM_010265911.1"/>
</dbReference>
<dbReference type="eggNOG" id="ENOG502QQ2P">
    <property type="taxonomic scope" value="Eukaryota"/>
</dbReference>
<dbReference type="GO" id="GO:0009959">
    <property type="term" value="P:negative gravitropism"/>
    <property type="evidence" value="ECO:0007669"/>
    <property type="project" value="InterPro"/>
</dbReference>
<dbReference type="KEGG" id="nnu:104602292"/>
<protein>
    <submittedName>
        <fullName evidence="4">Uncharacterized protein LOC104602292</fullName>
    </submittedName>
</protein>
<organism evidence="3 4">
    <name type="scientific">Nelumbo nucifera</name>
    <name type="common">Sacred lotus</name>
    <dbReference type="NCBI Taxonomy" id="4432"/>
    <lineage>
        <taxon>Eukaryota</taxon>
        <taxon>Viridiplantae</taxon>
        <taxon>Streptophyta</taxon>
        <taxon>Embryophyta</taxon>
        <taxon>Tracheophyta</taxon>
        <taxon>Spermatophyta</taxon>
        <taxon>Magnoliopsida</taxon>
        <taxon>Proteales</taxon>
        <taxon>Nelumbonaceae</taxon>
        <taxon>Nelumbo</taxon>
    </lineage>
</organism>
<dbReference type="PANTHER" id="PTHR31161">
    <property type="entry name" value="PROTEIN GRAVITROPIC IN THE LIGHT 1"/>
    <property type="match status" value="1"/>
</dbReference>
<keyword evidence="3" id="KW-1185">Reference proteome</keyword>
<evidence type="ECO:0000259" key="2">
    <source>
        <dbReference type="Pfam" id="PF24994"/>
    </source>
</evidence>
<dbReference type="Proteomes" id="UP000189703">
    <property type="component" value="Unplaced"/>
</dbReference>
<feature type="domain" description="DUF641" evidence="1">
    <location>
        <begin position="97"/>
        <end position="223"/>
    </location>
</feature>
<gene>
    <name evidence="4" type="primary">LOC104602292</name>
</gene>